<evidence type="ECO:0000313" key="1">
    <source>
        <dbReference type="Ensembl" id="ENSCATP00000006735.1"/>
    </source>
</evidence>
<reference evidence="1" key="1">
    <citation type="submission" date="2025-08" db="UniProtKB">
        <authorList>
            <consortium name="Ensembl"/>
        </authorList>
    </citation>
    <scope>IDENTIFICATION</scope>
</reference>
<dbReference type="GeneTree" id="ENSGT00910000146938"/>
<reference evidence="1" key="2">
    <citation type="submission" date="2025-09" db="UniProtKB">
        <authorList>
            <consortium name="Ensembl"/>
        </authorList>
    </citation>
    <scope>IDENTIFICATION</scope>
</reference>
<proteinExistence type="predicted"/>
<dbReference type="Proteomes" id="UP000233060">
    <property type="component" value="Unassembled WGS sequence"/>
</dbReference>
<dbReference type="AlphaFoldDB" id="A0A2K5L1B1"/>
<name>A0A2K5L1B1_CERAT</name>
<organism evidence="1 2">
    <name type="scientific">Cercocebus atys</name>
    <name type="common">Sooty mangabey</name>
    <name type="synonym">Cercocebus torquatus atys</name>
    <dbReference type="NCBI Taxonomy" id="9531"/>
    <lineage>
        <taxon>Eukaryota</taxon>
        <taxon>Metazoa</taxon>
        <taxon>Chordata</taxon>
        <taxon>Craniata</taxon>
        <taxon>Vertebrata</taxon>
        <taxon>Euteleostomi</taxon>
        <taxon>Mammalia</taxon>
        <taxon>Eutheria</taxon>
        <taxon>Euarchontoglires</taxon>
        <taxon>Primates</taxon>
        <taxon>Haplorrhini</taxon>
        <taxon>Catarrhini</taxon>
        <taxon>Cercopithecidae</taxon>
        <taxon>Cercopithecinae</taxon>
        <taxon>Cercocebus</taxon>
    </lineage>
</organism>
<accession>A0A2K5L1B1</accession>
<dbReference type="Ensembl" id="ENSCATT00000023966.1">
    <property type="protein sequence ID" value="ENSCATP00000006735.1"/>
    <property type="gene ID" value="ENSCATG00000020795.1"/>
</dbReference>
<dbReference type="OMA" id="ARGEPCS"/>
<keyword evidence="2" id="KW-1185">Reference proteome</keyword>
<sequence>MGSSRIGLWLNNSVCAVKKKMVWFVFCLARGEPCSHKCSIILNLSQWISKFLFFTCAVAFKLQCDPRVTTKTVL</sequence>
<dbReference type="Bgee" id="ENSCATG00000020795">
    <property type="expression patterns" value="Expressed in colon and 12 other cell types or tissues"/>
</dbReference>
<evidence type="ECO:0000313" key="2">
    <source>
        <dbReference type="Proteomes" id="UP000233060"/>
    </source>
</evidence>
<protein>
    <submittedName>
        <fullName evidence="1">Uncharacterized protein</fullName>
    </submittedName>
</protein>